<feature type="active site" description="Proton donor" evidence="9">
    <location>
        <position position="49"/>
    </location>
</feature>
<dbReference type="PRINTS" id="PR00069">
    <property type="entry name" value="ALDKETRDTASE"/>
</dbReference>
<dbReference type="InterPro" id="IPR036812">
    <property type="entry name" value="NAD(P)_OxRdtase_dom_sf"/>
</dbReference>
<dbReference type="Gene3D" id="3.20.20.100">
    <property type="entry name" value="NADP-dependent oxidoreductase domain"/>
    <property type="match status" value="1"/>
</dbReference>
<dbReference type="EMBL" id="KV454012">
    <property type="protein sequence ID" value="ODV97463.1"/>
    <property type="molecule type" value="Genomic_DNA"/>
</dbReference>
<evidence type="ECO:0000256" key="11">
    <source>
        <dbReference type="PIRSR" id="PIRSR000097-3"/>
    </source>
</evidence>
<evidence type="ECO:0000256" key="8">
    <source>
        <dbReference type="ARBA" id="ARBA00081322"/>
    </source>
</evidence>
<keyword evidence="3" id="KW-0560">Oxidoreductase</keyword>
<dbReference type="CDD" id="cd19071">
    <property type="entry name" value="AKR_AKR1-5-like"/>
    <property type="match status" value="1"/>
</dbReference>
<dbReference type="SUPFAM" id="SSF51430">
    <property type="entry name" value="NAD(P)-linked oxidoreductase"/>
    <property type="match status" value="1"/>
</dbReference>
<evidence type="ECO:0000256" key="2">
    <source>
        <dbReference type="ARBA" id="ARBA00022857"/>
    </source>
</evidence>
<evidence type="ECO:0000313" key="13">
    <source>
        <dbReference type="EMBL" id="ODV97463.1"/>
    </source>
</evidence>
<organism evidence="13 14">
    <name type="scientific">Pachysolen tannophilus NRRL Y-2460</name>
    <dbReference type="NCBI Taxonomy" id="669874"/>
    <lineage>
        <taxon>Eukaryota</taxon>
        <taxon>Fungi</taxon>
        <taxon>Dikarya</taxon>
        <taxon>Ascomycota</taxon>
        <taxon>Saccharomycotina</taxon>
        <taxon>Pichiomycetes</taxon>
        <taxon>Pachysolenaceae</taxon>
        <taxon>Pachysolen</taxon>
    </lineage>
</organism>
<dbReference type="InterPro" id="IPR018170">
    <property type="entry name" value="Aldo/ket_reductase_CS"/>
</dbReference>
<dbReference type="AlphaFoldDB" id="A0A1E4U0B6"/>
<evidence type="ECO:0000256" key="7">
    <source>
        <dbReference type="ARBA" id="ARBA00079693"/>
    </source>
</evidence>
<comment type="catalytic activity">
    <reaction evidence="4">
        <text>(R)-pantolactone + NADP(+) = 2-dehydropantolactone + NADPH + H(+)</text>
        <dbReference type="Rhea" id="RHEA:18981"/>
        <dbReference type="ChEBI" id="CHEBI:15378"/>
        <dbReference type="ChEBI" id="CHEBI:16719"/>
        <dbReference type="ChEBI" id="CHEBI:18395"/>
        <dbReference type="ChEBI" id="CHEBI:57783"/>
        <dbReference type="ChEBI" id="CHEBI:58349"/>
        <dbReference type="EC" id="1.1.1.358"/>
    </reaction>
</comment>
<evidence type="ECO:0000256" key="9">
    <source>
        <dbReference type="PIRSR" id="PIRSR000097-1"/>
    </source>
</evidence>
<feature type="domain" description="NADP-dependent oxidoreductase" evidence="12">
    <location>
        <begin position="17"/>
        <end position="279"/>
    </location>
</feature>
<name>A0A1E4U0B6_PACTA</name>
<dbReference type="PANTHER" id="PTHR43827">
    <property type="entry name" value="2,5-DIKETO-D-GLUCONIC ACID REDUCTASE"/>
    <property type="match status" value="1"/>
</dbReference>
<sequence>MVKTTILNNGVEMPLFGLGTWQSHNNDAAKAVEYALKKGYKHIDTATIYGNEDQVGEGIRKSNVKREDIFVTTKLWNSMHKAEDVPVGLEKSLQKLGLDYVDLYLMHYPAASDKETFEKGETIFSDIDYLETWAAMEKLLETGKVRSIGISNFCNSELERLLANCKVKPAVHQLEMHPYLKQDEFLKIHTDNNIHVTAYSPFGNQNECYALENEPKCLEHPIVMEISKKISKTPAQILIAWGLKRNTSVLAKSVTPSRIEENLIGDELELEDEDFKALSNLGYSIRYSDFGPHAGYQYYRDLECPGKVPTPK</sequence>
<keyword evidence="2" id="KW-0521">NADP</keyword>
<dbReference type="EC" id="1.1.1.358" evidence="6"/>
<feature type="binding site" evidence="10">
    <location>
        <position position="107"/>
    </location>
    <ligand>
        <name>substrate</name>
    </ligand>
</feature>
<keyword evidence="14" id="KW-1185">Reference proteome</keyword>
<dbReference type="InterPro" id="IPR020471">
    <property type="entry name" value="AKR"/>
</dbReference>
<evidence type="ECO:0000256" key="5">
    <source>
        <dbReference type="ARBA" id="ARBA00051098"/>
    </source>
</evidence>
<protein>
    <recommendedName>
        <fullName evidence="7">2-dehydropantolactone reductase</fullName>
        <ecNumber evidence="6">1.1.1.358</ecNumber>
    </recommendedName>
    <alternativeName>
        <fullName evidence="7">2-dehydropantolactone reductase</fullName>
    </alternativeName>
    <alternativeName>
        <fullName evidence="8">Ketopantoyl-lactone reductase</fullName>
    </alternativeName>
</protein>
<dbReference type="GO" id="GO:0042180">
    <property type="term" value="P:ketone metabolic process"/>
    <property type="evidence" value="ECO:0007669"/>
    <property type="project" value="UniProtKB-ARBA"/>
</dbReference>
<gene>
    <name evidence="13" type="ORF">PACTADRAFT_79832</name>
</gene>
<dbReference type="PANTHER" id="PTHR43827:SF3">
    <property type="entry name" value="NADP-DEPENDENT OXIDOREDUCTASE DOMAIN-CONTAINING PROTEIN"/>
    <property type="match status" value="1"/>
</dbReference>
<dbReference type="Pfam" id="PF00248">
    <property type="entry name" value="Aldo_ket_red"/>
    <property type="match status" value="1"/>
</dbReference>
<evidence type="ECO:0000259" key="12">
    <source>
        <dbReference type="Pfam" id="PF00248"/>
    </source>
</evidence>
<feature type="site" description="Lowers pKa of active site Tyr" evidence="11">
    <location>
        <position position="74"/>
    </location>
</feature>
<proteinExistence type="inferred from homology"/>
<comment type="similarity">
    <text evidence="1">Belongs to the aldo/keto reductase family.</text>
</comment>
<dbReference type="GO" id="GO:0047011">
    <property type="term" value="F:2-dehydropantolactone reductase (A-specific) activity"/>
    <property type="evidence" value="ECO:0007669"/>
    <property type="project" value="UniProtKB-ARBA"/>
</dbReference>
<dbReference type="OrthoDB" id="416253at2759"/>
<evidence type="ECO:0000256" key="3">
    <source>
        <dbReference type="ARBA" id="ARBA00023002"/>
    </source>
</evidence>
<evidence type="ECO:0000313" key="14">
    <source>
        <dbReference type="Proteomes" id="UP000094236"/>
    </source>
</evidence>
<dbReference type="Proteomes" id="UP000094236">
    <property type="component" value="Unassembled WGS sequence"/>
</dbReference>
<evidence type="ECO:0000256" key="6">
    <source>
        <dbReference type="ARBA" id="ARBA00066965"/>
    </source>
</evidence>
<dbReference type="PROSITE" id="PS00062">
    <property type="entry name" value="ALDOKETO_REDUCTASE_2"/>
    <property type="match status" value="1"/>
</dbReference>
<evidence type="ECO:0000256" key="10">
    <source>
        <dbReference type="PIRSR" id="PIRSR000097-2"/>
    </source>
</evidence>
<comment type="catalytic activity">
    <reaction evidence="5">
        <text>isatin + NADPH + H(+) = 3-hydroxyindolin-2-one + NADP(+)</text>
        <dbReference type="Rhea" id="RHEA:68608"/>
        <dbReference type="ChEBI" id="CHEBI:15378"/>
        <dbReference type="ChEBI" id="CHEBI:27539"/>
        <dbReference type="ChEBI" id="CHEBI:28536"/>
        <dbReference type="ChEBI" id="CHEBI:57783"/>
        <dbReference type="ChEBI" id="CHEBI:58349"/>
    </reaction>
</comment>
<dbReference type="PIRSF" id="PIRSF000097">
    <property type="entry name" value="AKR"/>
    <property type="match status" value="1"/>
</dbReference>
<dbReference type="STRING" id="669874.A0A1E4U0B6"/>
<evidence type="ECO:0000256" key="4">
    <source>
        <dbReference type="ARBA" id="ARBA00050878"/>
    </source>
</evidence>
<evidence type="ECO:0000256" key="1">
    <source>
        <dbReference type="ARBA" id="ARBA00007905"/>
    </source>
</evidence>
<reference evidence="14" key="1">
    <citation type="submission" date="2016-05" db="EMBL/GenBank/DDBJ databases">
        <title>Comparative genomics of biotechnologically important yeasts.</title>
        <authorList>
            <consortium name="DOE Joint Genome Institute"/>
            <person name="Riley R."/>
            <person name="Haridas S."/>
            <person name="Wolfe K.H."/>
            <person name="Lopes M.R."/>
            <person name="Hittinger C.T."/>
            <person name="Goker M."/>
            <person name="Salamov A."/>
            <person name="Wisecaver J."/>
            <person name="Long T.M."/>
            <person name="Aerts A.L."/>
            <person name="Barry K."/>
            <person name="Choi C."/>
            <person name="Clum A."/>
            <person name="Coughlan A.Y."/>
            <person name="Deshpande S."/>
            <person name="Douglass A.P."/>
            <person name="Hanson S.J."/>
            <person name="Klenk H.-P."/>
            <person name="Labutti K."/>
            <person name="Lapidus A."/>
            <person name="Lindquist E."/>
            <person name="Lipzen A."/>
            <person name="Meier-Kolthoff J.P."/>
            <person name="Ohm R.A."/>
            <person name="Otillar R.P."/>
            <person name="Pangilinan J."/>
            <person name="Peng Y."/>
            <person name="Rokas A."/>
            <person name="Rosa C.A."/>
            <person name="Scheuner C."/>
            <person name="Sibirny A.A."/>
            <person name="Slot J.C."/>
            <person name="Stielow J.B."/>
            <person name="Sun H."/>
            <person name="Kurtzman C.P."/>
            <person name="Blackwell M."/>
            <person name="Grigoriev I.V."/>
            <person name="Jeffries T.W."/>
        </authorList>
    </citation>
    <scope>NUCLEOTIDE SEQUENCE [LARGE SCALE GENOMIC DNA]</scope>
    <source>
        <strain evidence="14">NRRL Y-2460</strain>
    </source>
</reference>
<dbReference type="InterPro" id="IPR023210">
    <property type="entry name" value="NADP_OxRdtase_dom"/>
</dbReference>
<dbReference type="FunFam" id="3.20.20.100:FF:000002">
    <property type="entry name" value="2,5-diketo-D-gluconic acid reductase A"/>
    <property type="match status" value="1"/>
</dbReference>
<accession>A0A1E4U0B6</accession>